<dbReference type="InterPro" id="IPR052394">
    <property type="entry name" value="LRR-containing"/>
</dbReference>
<dbReference type="EMBL" id="CAJJDM010000107">
    <property type="protein sequence ID" value="CAD8097638.1"/>
    <property type="molecule type" value="Genomic_DNA"/>
</dbReference>
<evidence type="ECO:0000313" key="2">
    <source>
        <dbReference type="Proteomes" id="UP000688137"/>
    </source>
</evidence>
<organism evidence="1 2">
    <name type="scientific">Paramecium primaurelia</name>
    <dbReference type="NCBI Taxonomy" id="5886"/>
    <lineage>
        <taxon>Eukaryota</taxon>
        <taxon>Sar</taxon>
        <taxon>Alveolata</taxon>
        <taxon>Ciliophora</taxon>
        <taxon>Intramacronucleata</taxon>
        <taxon>Oligohymenophorea</taxon>
        <taxon>Peniculida</taxon>
        <taxon>Parameciidae</taxon>
        <taxon>Paramecium</taxon>
    </lineage>
</organism>
<sequence length="926" mass="108600">MHQITTLETDTPKKLNKFSMRSLALPRITLVGFEKSPYHSGIHEHSSNVPKRYNRQYYKIQQSAKERDLISDKDVYATLSNNQEEPYLDRKPKDLVGDDAYKSYYHTFKNIKRILEQNQFENITNSVQTNLIQRAEKLKILPCKMGLIKLKGDKNSIAIQNQKFGDKYVEVLSEGLRTLPTIQDFNFNRNRIKEHGASQLFPLISKQARIIEFQTNTIGQKGLDPILQCLPLQTCKIQILNLEDNQLGDTLISDLCKAMSKNPSVEMLNISKNNITNASYISIKQMIEQNDTLLELYLRWNSIKGSGGLEIFKVLQTNKNIKVLDFSYNLLGAGNVIITALKDFIIENKTVQHLDLSANGFTYQDCLQISEALKSNHSIYGFHFRGNFGYVDSKGFLIIENNMKNYNSIHIDQRIKGVSPNPKPYEHSTHFEKLKDICWICDEWQMSTFEWIPNESGACSEEPIFIHFDYEGFEPIFLGKPDSNGNFKTHRMIPTGDIEYFYTANSIQIASQTAPIKQHIEKFRTKVTIADQVINVLIDETNLEKFTKSKPVIEDWYPTYDVLPRTQDPIYIPAKRKKQKRIWSFPISIWAPKYKFDTEELLRKCFERDWACCKITKFVKKQEEQDQVKEMLWQAYKPMRETYRFYASVNPTGDVFSMSVNPTSDFVNQCQLIDGKQLKLADVDLKFIATCSASSIDWKGNYRNPERSLVRYQMMEFLVRLSDDKYVRFNPQINIVQATKMILDQCMPHLSQFDCHKWRAERYFVEQCDDVCKKYKWVIDYVYMRNSQKKVKPGQPPFMCLDELKDICNKANLYDENFVERDVNLAFNLSMLTQVDELESDRLFQMQWIEFLEAIARIAEKYSPIAIGKKEEKEWTYEQRFQQPLYYKLEAFMVYLINTLVDDETKKNWKQPTISMFDEVEEDEYY</sequence>
<name>A0A8S1P3P1_PARPR</name>
<keyword evidence="2" id="KW-1185">Reference proteome</keyword>
<proteinExistence type="predicted"/>
<dbReference type="AlphaFoldDB" id="A0A8S1P3P1"/>
<reference evidence="1" key="1">
    <citation type="submission" date="2021-01" db="EMBL/GenBank/DDBJ databases">
        <authorList>
            <consortium name="Genoscope - CEA"/>
            <person name="William W."/>
        </authorList>
    </citation>
    <scope>NUCLEOTIDE SEQUENCE</scope>
</reference>
<evidence type="ECO:0000313" key="1">
    <source>
        <dbReference type="EMBL" id="CAD8097638.1"/>
    </source>
</evidence>
<gene>
    <name evidence="1" type="ORF">PPRIM_AZ9-3.1.T1040142</name>
</gene>
<comment type="caution">
    <text evidence="1">The sequence shown here is derived from an EMBL/GenBank/DDBJ whole genome shotgun (WGS) entry which is preliminary data.</text>
</comment>
<accession>A0A8S1P3P1</accession>
<dbReference type="Proteomes" id="UP000688137">
    <property type="component" value="Unassembled WGS sequence"/>
</dbReference>
<dbReference type="OMA" id="CWICDEW"/>
<protein>
    <recommendedName>
        <fullName evidence="3">Leucine Rich Repeat family protein</fullName>
    </recommendedName>
</protein>
<dbReference type="PANTHER" id="PTHR24114:SF2">
    <property type="entry name" value="F-BOX DOMAIN-CONTAINING PROTEIN-RELATED"/>
    <property type="match status" value="1"/>
</dbReference>
<dbReference type="PANTHER" id="PTHR24114">
    <property type="entry name" value="LEUCINE RICH REPEAT FAMILY PROTEIN"/>
    <property type="match status" value="1"/>
</dbReference>
<dbReference type="SMART" id="SM00368">
    <property type="entry name" value="LRR_RI"/>
    <property type="match status" value="4"/>
</dbReference>
<evidence type="ECO:0008006" key="3">
    <source>
        <dbReference type="Google" id="ProtNLM"/>
    </source>
</evidence>